<dbReference type="Pfam" id="PF00179">
    <property type="entry name" value="UQ_con"/>
    <property type="match status" value="1"/>
</dbReference>
<keyword evidence="3" id="KW-0012">Acyltransferase</keyword>
<dbReference type="Gene3D" id="3.10.110.10">
    <property type="entry name" value="Ubiquitin Conjugating Enzyme"/>
    <property type="match status" value="1"/>
</dbReference>
<dbReference type="PROSITE" id="PS50127">
    <property type="entry name" value="UBC_2"/>
    <property type="match status" value="1"/>
</dbReference>
<organism evidence="3 4">
    <name type="scientific">Cryomyces antarcticus</name>
    <dbReference type="NCBI Taxonomy" id="329879"/>
    <lineage>
        <taxon>Eukaryota</taxon>
        <taxon>Fungi</taxon>
        <taxon>Dikarya</taxon>
        <taxon>Ascomycota</taxon>
        <taxon>Pezizomycotina</taxon>
        <taxon>Dothideomycetes</taxon>
        <taxon>Dothideomycetes incertae sedis</taxon>
        <taxon>Cryomyces</taxon>
    </lineage>
</organism>
<dbReference type="InterPro" id="IPR050113">
    <property type="entry name" value="Ub_conjugating_enzyme"/>
</dbReference>
<dbReference type="Proteomes" id="UP001357485">
    <property type="component" value="Unassembled WGS sequence"/>
</dbReference>
<evidence type="ECO:0000256" key="1">
    <source>
        <dbReference type="ARBA" id="ARBA00022786"/>
    </source>
</evidence>
<dbReference type="GO" id="GO:0061631">
    <property type="term" value="F:ubiquitin conjugating enzyme activity"/>
    <property type="evidence" value="ECO:0007669"/>
    <property type="project" value="UniProtKB-EC"/>
</dbReference>
<dbReference type="InterPro" id="IPR016135">
    <property type="entry name" value="UBQ-conjugating_enzyme/RWD"/>
</dbReference>
<evidence type="ECO:0000259" key="2">
    <source>
        <dbReference type="PROSITE" id="PS50127"/>
    </source>
</evidence>
<accession>A0ABR0IT76</accession>
<dbReference type="PANTHER" id="PTHR24067">
    <property type="entry name" value="UBIQUITIN-CONJUGATING ENZYME E2"/>
    <property type="match status" value="1"/>
</dbReference>
<dbReference type="InterPro" id="IPR000608">
    <property type="entry name" value="UBC"/>
</dbReference>
<dbReference type="EC" id="2.3.2.23" evidence="3"/>
<dbReference type="SUPFAM" id="SSF54495">
    <property type="entry name" value="UBC-like"/>
    <property type="match status" value="1"/>
</dbReference>
<protein>
    <submittedName>
        <fullName evidence="3">Ubiquitin-conjugating enzyme subunit</fullName>
        <ecNumber evidence="3">2.3.2.23</ecNumber>
    </submittedName>
</protein>
<evidence type="ECO:0000313" key="4">
    <source>
        <dbReference type="Proteomes" id="UP001357485"/>
    </source>
</evidence>
<name>A0ABR0IT76_9PEZI</name>
<proteinExistence type="predicted"/>
<sequence length="67" mass="7758">MDKTAEKFLMAEYKALSKESWTNISLINDNILEWSVALIVLNPDSLYYGGYFKAKMTFPKNYPYSPP</sequence>
<reference evidence="3 4" key="1">
    <citation type="submission" date="2023-08" db="EMBL/GenBank/DDBJ databases">
        <title>Black Yeasts Isolated from many extreme environments.</title>
        <authorList>
            <person name="Coleine C."/>
            <person name="Stajich J.E."/>
            <person name="Selbmann L."/>
        </authorList>
    </citation>
    <scope>NUCLEOTIDE SEQUENCE [LARGE SCALE GENOMIC DNA]</scope>
    <source>
        <strain evidence="3 4">CCFEE 536</strain>
    </source>
</reference>
<dbReference type="EMBL" id="JAVRRA010028695">
    <property type="protein sequence ID" value="KAK5030320.1"/>
    <property type="molecule type" value="Genomic_DNA"/>
</dbReference>
<evidence type="ECO:0000313" key="3">
    <source>
        <dbReference type="EMBL" id="KAK5030320.1"/>
    </source>
</evidence>
<keyword evidence="1" id="KW-0833">Ubl conjugation pathway</keyword>
<keyword evidence="4" id="KW-1185">Reference proteome</keyword>
<comment type="caution">
    <text evidence="3">The sequence shown here is derived from an EMBL/GenBank/DDBJ whole genome shotgun (WGS) entry which is preliminary data.</text>
</comment>
<feature type="non-terminal residue" evidence="3">
    <location>
        <position position="67"/>
    </location>
</feature>
<gene>
    <name evidence="3" type="primary">CDC34_2</name>
    <name evidence="3" type="ORF">LTR16_012116</name>
</gene>
<keyword evidence="3" id="KW-0808">Transferase</keyword>
<feature type="domain" description="UBC core" evidence="2">
    <location>
        <begin position="4"/>
        <end position="67"/>
    </location>
</feature>